<evidence type="ECO:0000313" key="2">
    <source>
        <dbReference type="EMBL" id="PRZ19797.1"/>
    </source>
</evidence>
<evidence type="ECO:0000313" key="5">
    <source>
        <dbReference type="Proteomes" id="UP000237771"/>
    </source>
</evidence>
<dbReference type="InterPro" id="IPR035986">
    <property type="entry name" value="PKD_dom_sf"/>
</dbReference>
<reference evidence="4" key="2">
    <citation type="submission" date="2016-11" db="EMBL/GenBank/DDBJ databases">
        <authorList>
            <person name="Varghese N."/>
            <person name="Submissions S."/>
        </authorList>
    </citation>
    <scope>NUCLEOTIDE SEQUENCE [LARGE SCALE GENOMIC DNA]</scope>
    <source>
        <strain evidence="4">DSM 19729</strain>
    </source>
</reference>
<evidence type="ECO:0000256" key="1">
    <source>
        <dbReference type="SAM" id="SignalP"/>
    </source>
</evidence>
<dbReference type="RefSeq" id="WP_139256922.1">
    <property type="nucleotide sequence ID" value="NZ_FQWO01000015.1"/>
</dbReference>
<dbReference type="EMBL" id="PVUB01000014">
    <property type="protein sequence ID" value="PRZ19797.1"/>
    <property type="molecule type" value="Genomic_DNA"/>
</dbReference>
<organism evidence="3 4">
    <name type="scientific">Flavobacterium granuli</name>
    <dbReference type="NCBI Taxonomy" id="280093"/>
    <lineage>
        <taxon>Bacteria</taxon>
        <taxon>Pseudomonadati</taxon>
        <taxon>Bacteroidota</taxon>
        <taxon>Flavobacteriia</taxon>
        <taxon>Flavobacteriales</taxon>
        <taxon>Flavobacteriaceae</taxon>
        <taxon>Flavobacterium</taxon>
    </lineage>
</organism>
<dbReference type="SUPFAM" id="SSF49299">
    <property type="entry name" value="PKD domain"/>
    <property type="match status" value="1"/>
</dbReference>
<feature type="chain" id="PRO_5012093142" evidence="1">
    <location>
        <begin position="25"/>
        <end position="403"/>
    </location>
</feature>
<protein>
    <submittedName>
        <fullName evidence="3">SprB repeat-containing protein</fullName>
    </submittedName>
    <submittedName>
        <fullName evidence="2">SprB-like repeat protein</fullName>
    </submittedName>
</protein>
<dbReference type="STRING" id="280093.SAMN05443373_1151"/>
<keyword evidence="1" id="KW-0732">Signal</keyword>
<dbReference type="Proteomes" id="UP000184384">
    <property type="component" value="Unassembled WGS sequence"/>
</dbReference>
<feature type="signal peptide" evidence="1">
    <location>
        <begin position="1"/>
        <end position="24"/>
    </location>
</feature>
<reference evidence="3" key="1">
    <citation type="submission" date="2016-11" db="EMBL/GenBank/DDBJ databases">
        <authorList>
            <person name="Jaros S."/>
            <person name="Januszkiewicz K."/>
            <person name="Wedrychowicz H."/>
        </authorList>
    </citation>
    <scope>NUCLEOTIDE SEQUENCE [LARGE SCALE GENOMIC DNA]</scope>
    <source>
        <strain evidence="3">DSM 19729</strain>
    </source>
</reference>
<proteinExistence type="predicted"/>
<sequence>MKKITFIRFLAFLILLFSTTIGFSQTVFSGTPTLANACVLAQNDCTTSAVTIGEVYLGNSEGVAITSCTFGTPLIDVYIWVNVLSSTKENMYVQFDLFKNNNKIDINGAPYGGTQKISVGHVGTFSSGKYRIVAVPSYSCGEILEIKNLFMSWQVNSQSPPGCHKQNSMCNKDLLTSTIIVNTPIFANFSTNQVCNGGAFQQVTYTDLTTGGVANNVYAWSFPGAVTVSPTSLTTKGPYTVTYSSAGPHNASLTVSHPTNVVSPSIKTVNNITLASCCTIAINSITKTNIKCNGSSDGTVTATKTGGTGTITYDLLYSATSGGAYTATGLPTNGDSNGIYTGLGVGFYKVVVSEANGCSNTSSEVQITQPAALTAAVDKTNVTCNGANDGTITVTAPTGGYGT</sequence>
<dbReference type="AlphaFoldDB" id="A0A1M5TM62"/>
<dbReference type="EMBL" id="FQWO01000015">
    <property type="protein sequence ID" value="SHH51804.1"/>
    <property type="molecule type" value="Genomic_DNA"/>
</dbReference>
<feature type="non-terminal residue" evidence="3">
    <location>
        <position position="403"/>
    </location>
</feature>
<name>A0A1M5TM62_9FLAO</name>
<dbReference type="OrthoDB" id="1348086at2"/>
<evidence type="ECO:0000313" key="4">
    <source>
        <dbReference type="Proteomes" id="UP000184384"/>
    </source>
</evidence>
<keyword evidence="5" id="KW-1185">Reference proteome</keyword>
<dbReference type="Pfam" id="PF13573">
    <property type="entry name" value="SprB"/>
    <property type="match status" value="2"/>
</dbReference>
<reference evidence="2 5" key="3">
    <citation type="submission" date="2018-03" db="EMBL/GenBank/DDBJ databases">
        <title>Genomic Encyclopedia of Archaeal and Bacterial Type Strains, Phase II (KMG-II): from individual species to whole genera.</title>
        <authorList>
            <person name="Goeker M."/>
        </authorList>
    </citation>
    <scope>NUCLEOTIDE SEQUENCE [LARGE SCALE GENOMIC DNA]</scope>
    <source>
        <strain evidence="2 5">DSM 17797</strain>
    </source>
</reference>
<dbReference type="InterPro" id="IPR025667">
    <property type="entry name" value="SprB_repeat"/>
</dbReference>
<accession>A0A1M5TM62</accession>
<gene>
    <name evidence="2" type="ORF">BC624_1141</name>
    <name evidence="3" type="ORF">SAMN05443373_1151</name>
</gene>
<dbReference type="Proteomes" id="UP000237771">
    <property type="component" value="Unassembled WGS sequence"/>
</dbReference>
<evidence type="ECO:0000313" key="3">
    <source>
        <dbReference type="EMBL" id="SHH51804.1"/>
    </source>
</evidence>